<evidence type="ECO:0000256" key="1">
    <source>
        <dbReference type="SAM" id="Coils"/>
    </source>
</evidence>
<dbReference type="EMBL" id="CAJJDN010000118">
    <property type="protein sequence ID" value="CAD8118777.1"/>
    <property type="molecule type" value="Genomic_DNA"/>
</dbReference>
<sequence length="286" mass="33610">MKSSETNQDIAQLHNIKAILSARKSSLGIKSQMPQKESRQFSNHIDGLQRKSIKVKNLLVITDDQKLFHKVQEGIQSYRSPKNCETNQQNDLNHLNKGKNGNSRMLSPKEQNEMIEYLQRKNEELVQENKQKQQIINRLLGAYNGSQKMKKIQSPRLSKQQQTTFQYIPKSADARNKMENEIRLPLIKAQEPIYEQKIEKQMVQNENQRSDLQNQYNMSFGKQINLNEGKKEQQLELIHIQNRQSNPREKLYSQPNQPLKKNHFSKVLLKLPQEFHLENENQKSQL</sequence>
<evidence type="ECO:0000313" key="3">
    <source>
        <dbReference type="EMBL" id="CAD8118777.1"/>
    </source>
</evidence>
<reference evidence="3" key="1">
    <citation type="submission" date="2021-01" db="EMBL/GenBank/DDBJ databases">
        <authorList>
            <consortium name="Genoscope - CEA"/>
            <person name="William W."/>
        </authorList>
    </citation>
    <scope>NUCLEOTIDE SEQUENCE</scope>
</reference>
<dbReference type="Proteomes" id="UP000692954">
    <property type="component" value="Unassembled WGS sequence"/>
</dbReference>
<feature type="compositionally biased region" description="Polar residues" evidence="2">
    <location>
        <begin position="84"/>
        <end position="105"/>
    </location>
</feature>
<dbReference type="OrthoDB" id="297671at2759"/>
<proteinExistence type="predicted"/>
<name>A0A8S1QVP0_9CILI</name>
<keyword evidence="4" id="KW-1185">Reference proteome</keyword>
<feature type="coiled-coil region" evidence="1">
    <location>
        <begin position="115"/>
        <end position="142"/>
    </location>
</feature>
<dbReference type="AlphaFoldDB" id="A0A8S1QVP0"/>
<protein>
    <submittedName>
        <fullName evidence="3">Uncharacterized protein</fullName>
    </submittedName>
</protein>
<keyword evidence="1" id="KW-0175">Coiled coil</keyword>
<accession>A0A8S1QVP0</accession>
<feature type="region of interest" description="Disordered" evidence="2">
    <location>
        <begin position="84"/>
        <end position="108"/>
    </location>
</feature>
<organism evidence="3 4">
    <name type="scientific">Paramecium sonneborni</name>
    <dbReference type="NCBI Taxonomy" id="65129"/>
    <lineage>
        <taxon>Eukaryota</taxon>
        <taxon>Sar</taxon>
        <taxon>Alveolata</taxon>
        <taxon>Ciliophora</taxon>
        <taxon>Intramacronucleata</taxon>
        <taxon>Oligohymenophorea</taxon>
        <taxon>Peniculida</taxon>
        <taxon>Parameciidae</taxon>
        <taxon>Paramecium</taxon>
    </lineage>
</organism>
<evidence type="ECO:0000256" key="2">
    <source>
        <dbReference type="SAM" id="MobiDB-lite"/>
    </source>
</evidence>
<evidence type="ECO:0000313" key="4">
    <source>
        <dbReference type="Proteomes" id="UP000692954"/>
    </source>
</evidence>
<gene>
    <name evidence="3" type="ORF">PSON_ATCC_30995.1.T1180143</name>
</gene>
<comment type="caution">
    <text evidence="3">The sequence shown here is derived from an EMBL/GenBank/DDBJ whole genome shotgun (WGS) entry which is preliminary data.</text>
</comment>